<dbReference type="Gene3D" id="2.10.50.10">
    <property type="entry name" value="Tumor Necrosis Factor Receptor, subunit A, domain 2"/>
    <property type="match status" value="1"/>
</dbReference>
<feature type="region of interest" description="Disordered" evidence="8">
    <location>
        <begin position="1043"/>
        <end position="1084"/>
    </location>
</feature>
<dbReference type="SMART" id="SM00181">
    <property type="entry name" value="EGF"/>
    <property type="match status" value="4"/>
</dbReference>
<dbReference type="SMART" id="SM00135">
    <property type="entry name" value="LY"/>
    <property type="match status" value="10"/>
</dbReference>
<feature type="disulfide bond" evidence="6">
    <location>
        <begin position="928"/>
        <end position="945"/>
    </location>
</feature>
<dbReference type="InterPro" id="IPR003410">
    <property type="entry name" value="HYR_dom"/>
</dbReference>
<dbReference type="SMART" id="SM01411">
    <property type="entry name" value="Ephrin_rec_like"/>
    <property type="match status" value="2"/>
</dbReference>
<feature type="domain" description="EGF-like" evidence="10">
    <location>
        <begin position="920"/>
        <end position="959"/>
    </location>
</feature>
<dbReference type="PROSITE" id="PS50825">
    <property type="entry name" value="HYR"/>
    <property type="match status" value="1"/>
</dbReference>
<keyword evidence="5" id="KW-0325">Glycoprotein</keyword>
<evidence type="ECO:0000256" key="7">
    <source>
        <dbReference type="PROSITE-ProRule" id="PRU00461"/>
    </source>
</evidence>
<comment type="caution">
    <text evidence="12">The sequence shown here is derived from an EMBL/GenBank/DDBJ whole genome shotgun (WGS) entry which is preliminary data.</text>
</comment>
<feature type="compositionally biased region" description="Basic and acidic residues" evidence="8">
    <location>
        <begin position="1770"/>
        <end position="1782"/>
    </location>
</feature>
<feature type="domain" description="HYR" evidence="11">
    <location>
        <begin position="1168"/>
        <end position="1248"/>
    </location>
</feature>
<dbReference type="SUPFAM" id="SSF63825">
    <property type="entry name" value="YWTD domain"/>
    <property type="match status" value="2"/>
</dbReference>
<keyword evidence="9" id="KW-0812">Transmembrane</keyword>
<feature type="region of interest" description="Disordered" evidence="8">
    <location>
        <begin position="1685"/>
        <end position="1713"/>
    </location>
</feature>
<evidence type="ECO:0000256" key="5">
    <source>
        <dbReference type="ARBA" id="ARBA00023180"/>
    </source>
</evidence>
<gene>
    <name evidence="12" type="ORF">BaRGS_00011116</name>
</gene>
<reference evidence="12 13" key="1">
    <citation type="journal article" date="2023" name="Sci. Data">
        <title>Genome assembly of the Korean intertidal mud-creeper Batillaria attramentaria.</title>
        <authorList>
            <person name="Patra A.K."/>
            <person name="Ho P.T."/>
            <person name="Jun S."/>
            <person name="Lee S.J."/>
            <person name="Kim Y."/>
            <person name="Won Y.J."/>
        </authorList>
    </citation>
    <scope>NUCLEOTIDE SEQUENCE [LARGE SCALE GENOMIC DNA]</scope>
    <source>
        <strain evidence="12">Wonlab-2016</strain>
    </source>
</reference>
<feature type="compositionally biased region" description="Polar residues" evidence="8">
    <location>
        <begin position="1743"/>
        <end position="1755"/>
    </location>
</feature>
<name>A0ABD0LEG0_9CAEN</name>
<dbReference type="PROSITE" id="PS50026">
    <property type="entry name" value="EGF_3"/>
    <property type="match status" value="1"/>
</dbReference>
<evidence type="ECO:0000256" key="9">
    <source>
        <dbReference type="SAM" id="Phobius"/>
    </source>
</evidence>
<keyword evidence="13" id="KW-1185">Reference proteome</keyword>
<feature type="compositionally biased region" description="Low complexity" evidence="8">
    <location>
        <begin position="1890"/>
        <end position="1913"/>
    </location>
</feature>
<dbReference type="PANTHER" id="PTHR46513:SF13">
    <property type="entry name" value="EGF-LIKE DOMAIN-CONTAINING PROTEIN"/>
    <property type="match status" value="1"/>
</dbReference>
<keyword evidence="9" id="KW-0472">Membrane</keyword>
<evidence type="ECO:0000256" key="2">
    <source>
        <dbReference type="ARBA" id="ARBA00022729"/>
    </source>
</evidence>
<dbReference type="SUPFAM" id="SSF57184">
    <property type="entry name" value="Growth factor receptor domain"/>
    <property type="match status" value="1"/>
</dbReference>
<dbReference type="Gene3D" id="2.120.10.30">
    <property type="entry name" value="TolB, C-terminal domain"/>
    <property type="match status" value="3"/>
</dbReference>
<dbReference type="Gene3D" id="2.10.25.10">
    <property type="entry name" value="Laminin"/>
    <property type="match status" value="1"/>
</dbReference>
<dbReference type="Proteomes" id="UP001519460">
    <property type="component" value="Unassembled WGS sequence"/>
</dbReference>
<evidence type="ECO:0000256" key="6">
    <source>
        <dbReference type="PROSITE-ProRule" id="PRU00076"/>
    </source>
</evidence>
<feature type="compositionally biased region" description="Polar residues" evidence="8">
    <location>
        <begin position="1685"/>
        <end position="1694"/>
    </location>
</feature>
<keyword evidence="1 6" id="KW-0245">EGF-like domain</keyword>
<feature type="disulfide bond" evidence="6">
    <location>
        <begin position="924"/>
        <end position="934"/>
    </location>
</feature>
<feature type="non-terminal residue" evidence="12">
    <location>
        <position position="1"/>
    </location>
</feature>
<dbReference type="FunFam" id="2.120.10.30:FF:000241">
    <property type="entry name" value="Low-density lipoprotein receptor-related protein 6"/>
    <property type="match status" value="1"/>
</dbReference>
<dbReference type="PROSITE" id="PS51120">
    <property type="entry name" value="LDLRB"/>
    <property type="match status" value="3"/>
</dbReference>
<sequence>HGGRIVGLAADVDDGILFWSDISEQYRAIYKSWTDGSSIQIIITDVMECNGLSVDWISNHIYWTDAGRLTVEIANYDGSGRRILIGYNLQIPRGIIVDPVFGYVFWADQGTKKIERAGLDGSERQVLVDKDLYWPNQLAVSYPTRRIYWVDAKQRTIASCDIDGGTVTIERHLSSSTTGFGLVVIGNNAIISTWFKAKILSTFVATRTALWTDELELPESRELFSLVSTAISVQPRTSHPCGQTDRGGCSHLCLPTRGMSYRCACPSYGGLTLSFSAKSCEAPSELLFFTLKGSGEVGFISLTGAQSHDLTLAGRSTHPSAVTYDPIEQVVYWSDVKEHVIYKASLAGGEQEVFLNSSDGIGIVDGLALDWVGRQLYLTNMGYSEPGLDGAVYSWHRIEMIALHKGQRKTVVTDVERPRGLDLDIENGRVILDEGLSNPNGLTFHNGQVYVADSNYNNRTTGPHLKVYNVEKEYWQDLKLSSNISDDANPDELPMGLAVRGYTLYYSDWISVEPDAVGYIKSYDLRFGVDNNVILKGHQPTGLHYSPHARKRQDSSDSICEHASCSHACVRVPGKTEDPFQCICPDESAKILASNYATCDRPENFLLYADLNTLQLVSLDSDTEATPHVLLYEDIASNLVALTYDDTTDTIYWSDLTRKRLYGSPFNDIAPHEVFSGELFMDGLAVDTDRQRLYFTGYNSSGDGVIARINLQRHGNAPHIVLTGLHNPRAIHLLTEKKLMFWTEYGDKRHPPSIHKAKISGRRAKRLISTGLFWPNALATHGEELYVGDGAGKVFITDFHGSHVRELSFLKGSVFHVYGLVVFDHLLFYSDWYTNGVYMVDMVTGRQEPVAQHLSRPTSLVIYHPANLTVNNQCQTAGEQCDEICVPVPRSYHCSCHVGSKLATDNHTCLKMESPWEVTESGRCNDLCDMNAYCAQLVPQLEYQCVCKAGYEGNGKKCGACGVDFYKPQLGNGTCFPCPIGSTSGGSLTASQCVCTEPNTKMVNNMCMDIITESTTEDQTQEDDMSTVTHGYGYFTRDLGLSASPGDVSPENASQRKMDGGGVGSTTASGTEQPFYEPFPGGDRDKPYFESCENREVFLEPDANGRAIVDVATARDGYGNRLPVISTIDIDNDHISLEWAKGTQQTVVLNAYDNWRNTATCQFQVLLRDVVPPVFTSCPGDVMKKTELASDTVFWPKPVAEDNSLVVEVTGSHEPNSLFSIGVTEVNYTAEDDSGNRADCRFTVTVILEQRCSLPTFKNGAIMCRTNWEQTYSIAHARKTTPPNLSASPPELCQFTCQGNHVVNPVSLFSRPFDCRAGGEDFAKLSALMKKQDACLLKKSPTIARQEFSLSFEGPCSPDDEALKQELRVQILDPLDEKNLCEWAECHHGNITIHCGPPPPSKRRSGTVPDTFDMRWNVTIQSSEGLSRDKVDKIFLSIKLELMNMAAMPITLALQQHFQTVANSVRMFPLEFTCQPGEMSFSDGCGRCRLCARGLWQHQTRQLSCQQCSYGYTREEGALSEKECVTFPPIDEMSKFLIITACTFGVVFLLMVIFMYLQYQRQQRQAKQRMALMASNPHRLPTPNVYASPPIVKPADHIRRSSLDYIGCHDYEDIDGASTATKAMLQALSKSSYWHRNNSLSRSPYASNRDSLHSFKGTSDLMFRIPPSPTQRESLGANSFQTSAETLTVQSSPRGSHRSFHMGGDGFYSKPPMSPGINNINSFKGSPVSPYKSLNFGRENGSALRTSPDSPTRSPQLPRDAESPYRLVNKTHDADSPYRLARESPYGRVTVTPSPFYRELQKTFQSGSGFPQEFGSDFAPDMPPEASSSNRGFSSMPESPSRGSRLPRATTDTQHSFKSMPDSPVHSRSPTMAPDDPNTFTPLGDSLYKRPSSPVSPMPSSRMSSDSLHRSPSTPRASPLSSRRRIDSSHRTPPLTRNKRSITENSCYEYE</sequence>
<organism evidence="12 13">
    <name type="scientific">Batillaria attramentaria</name>
    <dbReference type="NCBI Taxonomy" id="370345"/>
    <lineage>
        <taxon>Eukaryota</taxon>
        <taxon>Metazoa</taxon>
        <taxon>Spiralia</taxon>
        <taxon>Lophotrochozoa</taxon>
        <taxon>Mollusca</taxon>
        <taxon>Gastropoda</taxon>
        <taxon>Caenogastropoda</taxon>
        <taxon>Sorbeoconcha</taxon>
        <taxon>Cerithioidea</taxon>
        <taxon>Batillariidae</taxon>
        <taxon>Batillaria</taxon>
    </lineage>
</organism>
<comment type="caution">
    <text evidence="6">Lacks conserved residue(s) required for the propagation of feature annotation.</text>
</comment>
<evidence type="ECO:0000256" key="4">
    <source>
        <dbReference type="ARBA" id="ARBA00023157"/>
    </source>
</evidence>
<evidence type="ECO:0000256" key="8">
    <source>
        <dbReference type="SAM" id="MobiDB-lite"/>
    </source>
</evidence>
<dbReference type="SUPFAM" id="SSF101898">
    <property type="entry name" value="NHL repeat"/>
    <property type="match status" value="1"/>
</dbReference>
<protein>
    <submittedName>
        <fullName evidence="12">Uncharacterized protein</fullName>
    </submittedName>
</protein>
<feature type="transmembrane region" description="Helical" evidence="9">
    <location>
        <begin position="1536"/>
        <end position="1557"/>
    </location>
</feature>
<dbReference type="Pfam" id="PF07699">
    <property type="entry name" value="Ephrin_rec_like"/>
    <property type="match status" value="1"/>
</dbReference>
<feature type="repeat" description="LDL-receptor class B" evidence="7">
    <location>
        <begin position="59"/>
        <end position="101"/>
    </location>
</feature>
<dbReference type="Pfam" id="PF00058">
    <property type="entry name" value="Ldl_recept_b"/>
    <property type="match status" value="2"/>
</dbReference>
<feature type="region of interest" description="Disordered" evidence="8">
    <location>
        <begin position="1731"/>
        <end position="1792"/>
    </location>
</feature>
<evidence type="ECO:0000259" key="11">
    <source>
        <dbReference type="PROSITE" id="PS50825"/>
    </source>
</evidence>
<evidence type="ECO:0000256" key="3">
    <source>
        <dbReference type="ARBA" id="ARBA00022737"/>
    </source>
</evidence>
<dbReference type="PROSITE" id="PS01186">
    <property type="entry name" value="EGF_2"/>
    <property type="match status" value="1"/>
</dbReference>
<evidence type="ECO:0000256" key="1">
    <source>
        <dbReference type="ARBA" id="ARBA00022536"/>
    </source>
</evidence>
<dbReference type="InterPro" id="IPR050778">
    <property type="entry name" value="Cueball_EGF_LRP_Nidogen"/>
</dbReference>
<dbReference type="EMBL" id="JACVVK020000056">
    <property type="protein sequence ID" value="KAK7497721.1"/>
    <property type="molecule type" value="Genomic_DNA"/>
</dbReference>
<evidence type="ECO:0000313" key="12">
    <source>
        <dbReference type="EMBL" id="KAK7497721.1"/>
    </source>
</evidence>
<feature type="repeat" description="LDL-receptor class B" evidence="7">
    <location>
        <begin position="102"/>
        <end position="144"/>
    </location>
</feature>
<evidence type="ECO:0000259" key="10">
    <source>
        <dbReference type="PROSITE" id="PS50026"/>
    </source>
</evidence>
<keyword evidence="4 6" id="KW-1015">Disulfide bond</keyword>
<feature type="region of interest" description="Disordered" evidence="8">
    <location>
        <begin position="1806"/>
        <end position="1951"/>
    </location>
</feature>
<accession>A0ABD0LEG0</accession>
<feature type="repeat" description="LDL-receptor class B" evidence="7">
    <location>
        <begin position="329"/>
        <end position="373"/>
    </location>
</feature>
<keyword evidence="2" id="KW-0732">Signal</keyword>
<keyword evidence="3" id="KW-0677">Repeat</keyword>
<evidence type="ECO:0000313" key="13">
    <source>
        <dbReference type="Proteomes" id="UP001519460"/>
    </source>
</evidence>
<feature type="compositionally biased region" description="Polar residues" evidence="8">
    <location>
        <begin position="1826"/>
        <end position="1842"/>
    </location>
</feature>
<dbReference type="Pfam" id="PF02494">
    <property type="entry name" value="HYR"/>
    <property type="match status" value="1"/>
</dbReference>
<proteinExistence type="predicted"/>
<dbReference type="InterPro" id="IPR000033">
    <property type="entry name" value="LDLR_classB_rpt"/>
</dbReference>
<keyword evidence="9" id="KW-1133">Transmembrane helix</keyword>
<dbReference type="InterPro" id="IPR011042">
    <property type="entry name" value="6-blade_b-propeller_TolB-like"/>
</dbReference>
<dbReference type="InterPro" id="IPR000742">
    <property type="entry name" value="EGF"/>
</dbReference>
<dbReference type="InterPro" id="IPR009030">
    <property type="entry name" value="Growth_fac_rcpt_cys_sf"/>
</dbReference>
<dbReference type="PANTHER" id="PTHR46513">
    <property type="entry name" value="VITELLOGENIN RECEPTOR-LIKE PROTEIN-RELATED-RELATED"/>
    <property type="match status" value="1"/>
</dbReference>
<dbReference type="InterPro" id="IPR011641">
    <property type="entry name" value="Tyr-kin_ephrin_A/B_rcpt-like"/>
</dbReference>